<dbReference type="OMA" id="VPEANYG"/>
<dbReference type="GO" id="GO:0003700">
    <property type="term" value="F:DNA-binding transcription factor activity"/>
    <property type="evidence" value="ECO:0007669"/>
    <property type="project" value="InterPro"/>
</dbReference>
<dbReference type="SMART" id="SM00338">
    <property type="entry name" value="BRLZ"/>
    <property type="match status" value="1"/>
</dbReference>
<dbReference type="InterPro" id="IPR045314">
    <property type="entry name" value="bZIP_plant_GBF1"/>
</dbReference>
<dbReference type="STRING" id="49390.A0A068V8U7"/>
<comment type="subcellular location">
    <subcellularLocation>
        <location evidence="1">Nucleus</location>
    </subcellularLocation>
</comment>
<dbReference type="GO" id="GO:0000976">
    <property type="term" value="F:transcription cis-regulatory region binding"/>
    <property type="evidence" value="ECO:0007669"/>
    <property type="project" value="TreeGrafter"/>
</dbReference>
<keyword evidence="9" id="KW-1185">Reference proteome</keyword>
<protein>
    <recommendedName>
        <fullName evidence="7">BZIP domain-containing protein</fullName>
    </recommendedName>
</protein>
<sequence>MAPDKSFMNFGSKGDPCNAKCDLKKMKRKESNRLSAQRSRNKKHQQLEELLRQVNLLKEENQSYSDRINATNQMYQNMASQNKVLRAQFDELSDRLRSMNDVIHIASEVNGVAIDTQEIPDTSHKPWQLPFPAQPMLQDPFLPQPILQDSFLPQPPPLLQDPWHLSCVNQPIAASADYFLD</sequence>
<dbReference type="GO" id="GO:0045893">
    <property type="term" value="P:positive regulation of DNA-templated transcription"/>
    <property type="evidence" value="ECO:0007669"/>
    <property type="project" value="TreeGrafter"/>
</dbReference>
<evidence type="ECO:0000256" key="4">
    <source>
        <dbReference type="ARBA" id="ARBA00023163"/>
    </source>
</evidence>
<evidence type="ECO:0000256" key="3">
    <source>
        <dbReference type="ARBA" id="ARBA00023125"/>
    </source>
</evidence>
<dbReference type="AlphaFoldDB" id="A0A068V8U7"/>
<feature type="coiled-coil region" evidence="6">
    <location>
        <begin position="40"/>
        <end position="102"/>
    </location>
</feature>
<organism evidence="8 9">
    <name type="scientific">Coffea canephora</name>
    <name type="common">Robusta coffee</name>
    <dbReference type="NCBI Taxonomy" id="49390"/>
    <lineage>
        <taxon>Eukaryota</taxon>
        <taxon>Viridiplantae</taxon>
        <taxon>Streptophyta</taxon>
        <taxon>Embryophyta</taxon>
        <taxon>Tracheophyta</taxon>
        <taxon>Spermatophyta</taxon>
        <taxon>Magnoliopsida</taxon>
        <taxon>eudicotyledons</taxon>
        <taxon>Gunneridae</taxon>
        <taxon>Pentapetalae</taxon>
        <taxon>asterids</taxon>
        <taxon>lamiids</taxon>
        <taxon>Gentianales</taxon>
        <taxon>Rubiaceae</taxon>
        <taxon>Ixoroideae</taxon>
        <taxon>Gardenieae complex</taxon>
        <taxon>Bertiereae - Coffeeae clade</taxon>
        <taxon>Coffeeae</taxon>
        <taxon>Coffea</taxon>
    </lineage>
</organism>
<dbReference type="Proteomes" id="UP000295252">
    <property type="component" value="Chromosome I"/>
</dbReference>
<evidence type="ECO:0000256" key="6">
    <source>
        <dbReference type="SAM" id="Coils"/>
    </source>
</evidence>
<keyword evidence="3" id="KW-0238">DNA-binding</keyword>
<gene>
    <name evidence="8" type="ORF">GSCOC_T00004982001</name>
</gene>
<evidence type="ECO:0000256" key="2">
    <source>
        <dbReference type="ARBA" id="ARBA00023015"/>
    </source>
</evidence>
<dbReference type="PROSITE" id="PS00036">
    <property type="entry name" value="BZIP_BASIC"/>
    <property type="match status" value="1"/>
</dbReference>
<name>A0A068V8U7_COFCA</name>
<dbReference type="CDD" id="cd14702">
    <property type="entry name" value="bZIP_plant_GBF1"/>
    <property type="match status" value="1"/>
</dbReference>
<dbReference type="InterPro" id="IPR004827">
    <property type="entry name" value="bZIP"/>
</dbReference>
<dbReference type="GO" id="GO:0005634">
    <property type="term" value="C:nucleus"/>
    <property type="evidence" value="ECO:0007669"/>
    <property type="project" value="UniProtKB-SubCell"/>
</dbReference>
<keyword evidence="6" id="KW-0175">Coiled coil</keyword>
<keyword evidence="4" id="KW-0804">Transcription</keyword>
<dbReference type="PhylomeDB" id="A0A068V8U7"/>
<dbReference type="PROSITE" id="PS50217">
    <property type="entry name" value="BZIP"/>
    <property type="match status" value="1"/>
</dbReference>
<dbReference type="EMBL" id="HG739228">
    <property type="protein sequence ID" value="CDP17071.1"/>
    <property type="molecule type" value="Genomic_DNA"/>
</dbReference>
<dbReference type="Gramene" id="CDP17071">
    <property type="protein sequence ID" value="CDP17071"/>
    <property type="gene ID" value="GSCOC_T00004982001"/>
</dbReference>
<dbReference type="SUPFAM" id="SSF57959">
    <property type="entry name" value="Leucine zipper domain"/>
    <property type="match status" value="1"/>
</dbReference>
<dbReference type="OrthoDB" id="551672at2759"/>
<dbReference type="GO" id="GO:0046982">
    <property type="term" value="F:protein heterodimerization activity"/>
    <property type="evidence" value="ECO:0007669"/>
    <property type="project" value="UniProtKB-ARBA"/>
</dbReference>
<evidence type="ECO:0000313" key="8">
    <source>
        <dbReference type="EMBL" id="CDP17071.1"/>
    </source>
</evidence>
<evidence type="ECO:0000256" key="5">
    <source>
        <dbReference type="ARBA" id="ARBA00023242"/>
    </source>
</evidence>
<dbReference type="Gene3D" id="1.20.5.170">
    <property type="match status" value="1"/>
</dbReference>
<dbReference type="InterPro" id="IPR046347">
    <property type="entry name" value="bZIP_sf"/>
</dbReference>
<reference evidence="9" key="1">
    <citation type="journal article" date="2014" name="Science">
        <title>The coffee genome provides insight into the convergent evolution of caffeine biosynthesis.</title>
        <authorList>
            <person name="Denoeud F."/>
            <person name="Carretero-Paulet L."/>
            <person name="Dereeper A."/>
            <person name="Droc G."/>
            <person name="Guyot R."/>
            <person name="Pietrella M."/>
            <person name="Zheng C."/>
            <person name="Alberti A."/>
            <person name="Anthony F."/>
            <person name="Aprea G."/>
            <person name="Aury J.M."/>
            <person name="Bento P."/>
            <person name="Bernard M."/>
            <person name="Bocs S."/>
            <person name="Campa C."/>
            <person name="Cenci A."/>
            <person name="Combes M.C."/>
            <person name="Crouzillat D."/>
            <person name="Da Silva C."/>
            <person name="Daddiego L."/>
            <person name="De Bellis F."/>
            <person name="Dussert S."/>
            <person name="Garsmeur O."/>
            <person name="Gayraud T."/>
            <person name="Guignon V."/>
            <person name="Jahn K."/>
            <person name="Jamilloux V."/>
            <person name="Joet T."/>
            <person name="Labadie K."/>
            <person name="Lan T."/>
            <person name="Leclercq J."/>
            <person name="Lepelley M."/>
            <person name="Leroy T."/>
            <person name="Li L.T."/>
            <person name="Librado P."/>
            <person name="Lopez L."/>
            <person name="Munoz A."/>
            <person name="Noel B."/>
            <person name="Pallavicini A."/>
            <person name="Perrotta G."/>
            <person name="Poncet V."/>
            <person name="Pot D."/>
            <person name="Priyono X."/>
            <person name="Rigoreau M."/>
            <person name="Rouard M."/>
            <person name="Rozas J."/>
            <person name="Tranchant-Dubreuil C."/>
            <person name="VanBuren R."/>
            <person name="Zhang Q."/>
            <person name="Andrade A.C."/>
            <person name="Argout X."/>
            <person name="Bertrand B."/>
            <person name="de Kochko A."/>
            <person name="Graziosi G."/>
            <person name="Henry R.J."/>
            <person name="Jayarama X."/>
            <person name="Ming R."/>
            <person name="Nagai C."/>
            <person name="Rounsley S."/>
            <person name="Sankoff D."/>
            <person name="Giuliano G."/>
            <person name="Albert V.A."/>
            <person name="Wincker P."/>
            <person name="Lashermes P."/>
        </authorList>
    </citation>
    <scope>NUCLEOTIDE SEQUENCE [LARGE SCALE GENOMIC DNA]</scope>
    <source>
        <strain evidence="9">cv. DH200-94</strain>
    </source>
</reference>
<proteinExistence type="predicted"/>
<dbReference type="FunFam" id="1.20.5.170:FF:000020">
    <property type="entry name" value="BZIP transcription factor"/>
    <property type="match status" value="1"/>
</dbReference>
<evidence type="ECO:0000256" key="1">
    <source>
        <dbReference type="ARBA" id="ARBA00004123"/>
    </source>
</evidence>
<dbReference type="PANTHER" id="PTHR45764">
    <property type="entry name" value="BZIP TRANSCRIPTION FACTOR 44"/>
    <property type="match status" value="1"/>
</dbReference>
<keyword evidence="5" id="KW-0539">Nucleus</keyword>
<evidence type="ECO:0000259" key="7">
    <source>
        <dbReference type="PROSITE" id="PS50217"/>
    </source>
</evidence>
<dbReference type="InParanoid" id="A0A068V8U7"/>
<dbReference type="Pfam" id="PF00170">
    <property type="entry name" value="bZIP_1"/>
    <property type="match status" value="1"/>
</dbReference>
<feature type="domain" description="BZIP" evidence="7">
    <location>
        <begin position="22"/>
        <end position="85"/>
    </location>
</feature>
<evidence type="ECO:0000313" key="9">
    <source>
        <dbReference type="Proteomes" id="UP000295252"/>
    </source>
</evidence>
<accession>A0A068V8U7</accession>
<keyword evidence="2" id="KW-0805">Transcription regulation</keyword>
<dbReference type="PANTHER" id="PTHR45764:SF34">
    <property type="entry name" value="BZIP TRANSCRIPTION FACTOR 53"/>
    <property type="match status" value="1"/>
</dbReference>